<sequence length="54" mass="6185">MWILLLPVLLLALVILIGIIALGRWLQTRSRHALYTWVVCAVVVALMLMIGYMY</sequence>
<dbReference type="KEGG" id="bcop:JD108_17510"/>
<evidence type="ECO:0000313" key="2">
    <source>
        <dbReference type="EMBL" id="QQE73664.1"/>
    </source>
</evidence>
<keyword evidence="1" id="KW-0472">Membrane</keyword>
<evidence type="ECO:0000313" key="4">
    <source>
        <dbReference type="Proteomes" id="UP000595847"/>
    </source>
</evidence>
<dbReference type="Proteomes" id="UP000595847">
    <property type="component" value="Chromosome"/>
</dbReference>
<feature type="transmembrane region" description="Helical" evidence="1">
    <location>
        <begin position="33"/>
        <end position="53"/>
    </location>
</feature>
<evidence type="ECO:0000256" key="1">
    <source>
        <dbReference type="SAM" id="Phobius"/>
    </source>
</evidence>
<keyword evidence="1" id="KW-1133">Transmembrane helix</keyword>
<evidence type="ECO:0000313" key="3">
    <source>
        <dbReference type="EMBL" id="QUO40747.1"/>
    </source>
</evidence>
<gene>
    <name evidence="2" type="ORF">JD108_17510</name>
    <name evidence="3" type="ORF">KDJ56_17455</name>
</gene>
<reference evidence="2 4" key="1">
    <citation type="submission" date="2020-12" db="EMBL/GenBank/DDBJ databases">
        <title>strain FJAT-54423T represents a novel species of the genus Brevibacillus.</title>
        <authorList>
            <person name="Tang R."/>
        </authorList>
    </citation>
    <scope>NUCLEOTIDE SEQUENCE [LARGE SCALE GENOMIC DNA]</scope>
    <source>
        <strain evidence="2 4">FJAT-54423</strain>
    </source>
</reference>
<keyword evidence="5" id="KW-1185">Reference proteome</keyword>
<dbReference type="EMBL" id="CP066308">
    <property type="protein sequence ID" value="QQE73664.1"/>
    <property type="molecule type" value="Genomic_DNA"/>
</dbReference>
<dbReference type="Proteomes" id="UP000677234">
    <property type="component" value="Chromosome"/>
</dbReference>
<name>A0A7T5JN05_9BACL</name>
<dbReference type="RefSeq" id="WP_198827268.1">
    <property type="nucleotide sequence ID" value="NZ_CP066308.1"/>
</dbReference>
<feature type="transmembrane region" description="Helical" evidence="1">
    <location>
        <begin position="6"/>
        <end position="26"/>
    </location>
</feature>
<dbReference type="EMBL" id="CP073708">
    <property type="protein sequence ID" value="QUO40747.1"/>
    <property type="molecule type" value="Genomic_DNA"/>
</dbReference>
<evidence type="ECO:0000313" key="5">
    <source>
        <dbReference type="Proteomes" id="UP000677234"/>
    </source>
</evidence>
<dbReference type="AlphaFoldDB" id="A0A7T5JN05"/>
<reference evidence="3" key="2">
    <citation type="submission" date="2021-04" db="EMBL/GenBank/DDBJ databases">
        <title>Brevibacillus composti FJAT-54423, complete genome.</title>
        <authorList>
            <person name="Tang R."/>
        </authorList>
    </citation>
    <scope>NUCLEOTIDE SEQUENCE</scope>
    <source>
        <strain evidence="3">FJAT-54424</strain>
    </source>
</reference>
<accession>A0A7T5JN05</accession>
<proteinExistence type="predicted"/>
<organism evidence="2 4">
    <name type="scientific">Brevibacillus composti</name>
    <dbReference type="NCBI Taxonomy" id="2796470"/>
    <lineage>
        <taxon>Bacteria</taxon>
        <taxon>Bacillati</taxon>
        <taxon>Bacillota</taxon>
        <taxon>Bacilli</taxon>
        <taxon>Bacillales</taxon>
        <taxon>Paenibacillaceae</taxon>
        <taxon>Brevibacillus</taxon>
    </lineage>
</organism>
<protein>
    <submittedName>
        <fullName evidence="2">Uncharacterized protein</fullName>
    </submittedName>
</protein>
<keyword evidence="1" id="KW-0812">Transmembrane</keyword>